<dbReference type="Pfam" id="PF02458">
    <property type="entry name" value="Transferase"/>
    <property type="match status" value="1"/>
</dbReference>
<dbReference type="Proteomes" id="UP000015105">
    <property type="component" value="Chromosome 2D"/>
</dbReference>
<reference evidence="2" key="4">
    <citation type="submission" date="2019-03" db="UniProtKB">
        <authorList>
            <consortium name="EnsemblPlants"/>
        </authorList>
    </citation>
    <scope>IDENTIFICATION</scope>
</reference>
<reference evidence="3" key="2">
    <citation type="journal article" date="2017" name="Nat. Plants">
        <title>The Aegilops tauschii genome reveals multiple impacts of transposons.</title>
        <authorList>
            <person name="Zhao G."/>
            <person name="Zou C."/>
            <person name="Li K."/>
            <person name="Wang K."/>
            <person name="Li T."/>
            <person name="Gao L."/>
            <person name="Zhang X."/>
            <person name="Wang H."/>
            <person name="Yang Z."/>
            <person name="Liu X."/>
            <person name="Jiang W."/>
            <person name="Mao L."/>
            <person name="Kong X."/>
            <person name="Jiao Y."/>
            <person name="Jia J."/>
        </authorList>
    </citation>
    <scope>NUCLEOTIDE SEQUENCE [LARGE SCALE GENOMIC DNA]</scope>
    <source>
        <strain evidence="3">cv. AL8/78</strain>
    </source>
</reference>
<comment type="similarity">
    <text evidence="1">Belongs to the plant acyltransferase family.</text>
</comment>
<proteinExistence type="inferred from homology"/>
<organism evidence="2 3">
    <name type="scientific">Aegilops tauschii subsp. strangulata</name>
    <name type="common">Goatgrass</name>
    <dbReference type="NCBI Taxonomy" id="200361"/>
    <lineage>
        <taxon>Eukaryota</taxon>
        <taxon>Viridiplantae</taxon>
        <taxon>Streptophyta</taxon>
        <taxon>Embryophyta</taxon>
        <taxon>Tracheophyta</taxon>
        <taxon>Spermatophyta</taxon>
        <taxon>Magnoliopsida</taxon>
        <taxon>Liliopsida</taxon>
        <taxon>Poales</taxon>
        <taxon>Poaceae</taxon>
        <taxon>BOP clade</taxon>
        <taxon>Pooideae</taxon>
        <taxon>Triticodae</taxon>
        <taxon>Triticeae</taxon>
        <taxon>Triticinae</taxon>
        <taxon>Aegilops</taxon>
    </lineage>
</organism>
<dbReference type="AlphaFoldDB" id="A0A453A7K0"/>
<dbReference type="EnsemblPlants" id="AET2Gv20014100.1">
    <property type="protein sequence ID" value="AET2Gv20014100.1"/>
    <property type="gene ID" value="AET2Gv20014100"/>
</dbReference>
<sequence>SYELGVRSHSIMSIIVTKSSPVVVTGPSELGTATGGIINLSSFDKCFAPVPVGLLLIFDQPINEPIETIKKALSQALVLYQPMAGHLVTGPDGEPIHILCTGEGVSFVGASANCALDQFTTSTLLLGDLAVRYPAEYCLPGDPMLLMQVTEFACGGFVVGVTWNHVLADAAGMVQFLQAVGELARGMPAPSVLPVRSEAECTFPRLPPPFVTAMRTRMLAGMVEKASIDVTISWSFISCIKAECGGDCTVFDAVAAVLWQCRTRAVISDPDTPAPLVFSSNMRGLVRAKRGYYGNCVMGQPVQAQSGMVASSDIKDLVKLIRLAKEKIPDILTNNGGGGDQQQQVAPPKYNQLVVTSLRNLGLNAVDFGRGGPVRVVPPPSPPERTAMNICILCPPCKGKDGVNVVSLCVKPEHADAFRRELAAIHMHMNLHLLARF</sequence>
<reference evidence="2" key="3">
    <citation type="journal article" date="2017" name="Nature">
        <title>Genome sequence of the progenitor of the wheat D genome Aegilops tauschii.</title>
        <authorList>
            <person name="Luo M.C."/>
            <person name="Gu Y.Q."/>
            <person name="Puiu D."/>
            <person name="Wang H."/>
            <person name="Twardziok S.O."/>
            <person name="Deal K.R."/>
            <person name="Huo N."/>
            <person name="Zhu T."/>
            <person name="Wang L."/>
            <person name="Wang Y."/>
            <person name="McGuire P.E."/>
            <person name="Liu S."/>
            <person name="Long H."/>
            <person name="Ramasamy R.K."/>
            <person name="Rodriguez J.C."/>
            <person name="Van S.L."/>
            <person name="Yuan L."/>
            <person name="Wang Z."/>
            <person name="Xia Z."/>
            <person name="Xiao L."/>
            <person name="Anderson O.D."/>
            <person name="Ouyang S."/>
            <person name="Liang Y."/>
            <person name="Zimin A.V."/>
            <person name="Pertea G."/>
            <person name="Qi P."/>
            <person name="Bennetzen J.L."/>
            <person name="Dai X."/>
            <person name="Dawson M.W."/>
            <person name="Muller H.G."/>
            <person name="Kugler K."/>
            <person name="Rivarola-Duarte L."/>
            <person name="Spannagl M."/>
            <person name="Mayer K.F.X."/>
            <person name="Lu F.H."/>
            <person name="Bevan M.W."/>
            <person name="Leroy P."/>
            <person name="Li P."/>
            <person name="You F.M."/>
            <person name="Sun Q."/>
            <person name="Liu Z."/>
            <person name="Lyons E."/>
            <person name="Wicker T."/>
            <person name="Salzberg S.L."/>
            <person name="Devos K.M."/>
            <person name="Dvorak J."/>
        </authorList>
    </citation>
    <scope>NUCLEOTIDE SEQUENCE [LARGE SCALE GENOMIC DNA]</scope>
    <source>
        <strain evidence="2">cv. AL8/78</strain>
    </source>
</reference>
<accession>A0A453A7K0</accession>
<protein>
    <submittedName>
        <fullName evidence="2">Uncharacterized protein</fullName>
    </submittedName>
</protein>
<dbReference type="PANTHER" id="PTHR31147">
    <property type="entry name" value="ACYL TRANSFERASE 4"/>
    <property type="match status" value="1"/>
</dbReference>
<dbReference type="Gramene" id="AET2Gv20014100.1">
    <property type="protein sequence ID" value="AET2Gv20014100.1"/>
    <property type="gene ID" value="AET2Gv20014100"/>
</dbReference>
<reference evidence="2" key="5">
    <citation type="journal article" date="2021" name="G3 (Bethesda)">
        <title>Aegilops tauschii genome assembly Aet v5.0 features greater sequence contiguity and improved annotation.</title>
        <authorList>
            <person name="Wang L."/>
            <person name="Zhu T."/>
            <person name="Rodriguez J.C."/>
            <person name="Deal K.R."/>
            <person name="Dubcovsky J."/>
            <person name="McGuire P.E."/>
            <person name="Lux T."/>
            <person name="Spannagl M."/>
            <person name="Mayer K.F.X."/>
            <person name="Baldrich P."/>
            <person name="Meyers B.C."/>
            <person name="Huo N."/>
            <person name="Gu Y.Q."/>
            <person name="Zhou H."/>
            <person name="Devos K.M."/>
            <person name="Bennetzen J.L."/>
            <person name="Unver T."/>
            <person name="Budak H."/>
            <person name="Gulick P.J."/>
            <person name="Galiba G."/>
            <person name="Kalapos B."/>
            <person name="Nelson D.R."/>
            <person name="Li P."/>
            <person name="You F.M."/>
            <person name="Luo M.C."/>
            <person name="Dvorak J."/>
        </authorList>
    </citation>
    <scope>NUCLEOTIDE SEQUENCE [LARGE SCALE GENOMIC DNA]</scope>
    <source>
        <strain evidence="2">cv. AL8/78</strain>
    </source>
</reference>
<evidence type="ECO:0000313" key="2">
    <source>
        <dbReference type="EnsemblPlants" id="AET2Gv20014100.1"/>
    </source>
</evidence>
<dbReference type="Gene3D" id="3.30.559.10">
    <property type="entry name" value="Chloramphenicol acetyltransferase-like domain"/>
    <property type="match status" value="2"/>
</dbReference>
<dbReference type="PANTHER" id="PTHR31147:SF62">
    <property type="entry name" value="GENOME ASSEMBLY, CHROMOSOME: II"/>
    <property type="match status" value="1"/>
</dbReference>
<name>A0A453A7K0_AEGTS</name>
<evidence type="ECO:0000256" key="1">
    <source>
        <dbReference type="ARBA" id="ARBA00009861"/>
    </source>
</evidence>
<reference evidence="3" key="1">
    <citation type="journal article" date="2014" name="Science">
        <title>Ancient hybridizations among the ancestral genomes of bread wheat.</title>
        <authorList>
            <consortium name="International Wheat Genome Sequencing Consortium,"/>
            <person name="Marcussen T."/>
            <person name="Sandve S.R."/>
            <person name="Heier L."/>
            <person name="Spannagl M."/>
            <person name="Pfeifer M."/>
            <person name="Jakobsen K.S."/>
            <person name="Wulff B.B."/>
            <person name="Steuernagel B."/>
            <person name="Mayer K.F."/>
            <person name="Olsen O.A."/>
        </authorList>
    </citation>
    <scope>NUCLEOTIDE SEQUENCE [LARGE SCALE GENOMIC DNA]</scope>
    <source>
        <strain evidence="3">cv. AL8/78</strain>
    </source>
</reference>
<evidence type="ECO:0000313" key="3">
    <source>
        <dbReference type="Proteomes" id="UP000015105"/>
    </source>
</evidence>
<dbReference type="GO" id="GO:0016747">
    <property type="term" value="F:acyltransferase activity, transferring groups other than amino-acyl groups"/>
    <property type="evidence" value="ECO:0007669"/>
    <property type="project" value="UniProtKB-ARBA"/>
</dbReference>
<dbReference type="InterPro" id="IPR023213">
    <property type="entry name" value="CAT-like_dom_sf"/>
</dbReference>
<dbReference type="InterPro" id="IPR050898">
    <property type="entry name" value="Plant_acyltransferase"/>
</dbReference>
<keyword evidence="3" id="KW-1185">Reference proteome</keyword>